<comment type="caution">
    <text evidence="10">Lacks conserved residue(s) required for the propagation of feature annotation.</text>
</comment>
<keyword evidence="4" id="KW-1003">Cell membrane</keyword>
<feature type="transmembrane region" description="Helical" evidence="10">
    <location>
        <begin position="49"/>
        <end position="69"/>
    </location>
</feature>
<gene>
    <name evidence="11" type="ORF">DARMORV10_C03P06910.1</name>
    <name evidence="12" type="ORF">HID58_050570</name>
</gene>
<evidence type="ECO:0000256" key="5">
    <source>
        <dbReference type="ARBA" id="ARBA00022597"/>
    </source>
</evidence>
<proteinExistence type="inferred from homology"/>
<dbReference type="GO" id="GO:0051119">
    <property type="term" value="F:sugar transmembrane transporter activity"/>
    <property type="evidence" value="ECO:0007669"/>
    <property type="project" value="InterPro"/>
</dbReference>
<name>A0A816HW03_BRANA</name>
<dbReference type="EMBL" id="JAGKQM010000013">
    <property type="protein sequence ID" value="KAH0888141.1"/>
    <property type="molecule type" value="Genomic_DNA"/>
</dbReference>
<dbReference type="Proteomes" id="UP001295469">
    <property type="component" value="Chromosome C03"/>
</dbReference>
<keyword evidence="9 10" id="KW-0472">Membrane</keyword>
<feature type="transmembrane region" description="Helical" evidence="10">
    <location>
        <begin position="75"/>
        <end position="97"/>
    </location>
</feature>
<dbReference type="PANTHER" id="PTHR10791:SF222">
    <property type="entry name" value="BIDIRECTIONAL SUGAR TRANSPORTER SWEET15"/>
    <property type="match status" value="1"/>
</dbReference>
<evidence type="ECO:0000256" key="9">
    <source>
        <dbReference type="ARBA" id="ARBA00023136"/>
    </source>
</evidence>
<evidence type="ECO:0000256" key="6">
    <source>
        <dbReference type="ARBA" id="ARBA00022692"/>
    </source>
</evidence>
<evidence type="ECO:0000256" key="4">
    <source>
        <dbReference type="ARBA" id="ARBA00022475"/>
    </source>
</evidence>
<organism evidence="11">
    <name type="scientific">Brassica napus</name>
    <name type="common">Rape</name>
    <dbReference type="NCBI Taxonomy" id="3708"/>
    <lineage>
        <taxon>Eukaryota</taxon>
        <taxon>Viridiplantae</taxon>
        <taxon>Streptophyta</taxon>
        <taxon>Embryophyta</taxon>
        <taxon>Tracheophyta</taxon>
        <taxon>Spermatophyta</taxon>
        <taxon>Magnoliopsida</taxon>
        <taxon>eudicotyledons</taxon>
        <taxon>Gunneridae</taxon>
        <taxon>Pentapetalae</taxon>
        <taxon>rosids</taxon>
        <taxon>malvids</taxon>
        <taxon>Brassicales</taxon>
        <taxon>Brassicaceae</taxon>
        <taxon>Brassiceae</taxon>
        <taxon>Brassica</taxon>
    </lineage>
</organism>
<reference evidence="11" key="1">
    <citation type="submission" date="2021-01" db="EMBL/GenBank/DDBJ databases">
        <authorList>
            <consortium name="Genoscope - CEA"/>
            <person name="William W."/>
        </authorList>
    </citation>
    <scope>NUCLEOTIDE SEQUENCE</scope>
</reference>
<dbReference type="EMBL" id="HG994367">
    <property type="protein sequence ID" value="CAF1697279.1"/>
    <property type="molecule type" value="Genomic_DNA"/>
</dbReference>
<evidence type="ECO:0000313" key="13">
    <source>
        <dbReference type="Proteomes" id="UP000824890"/>
    </source>
</evidence>
<keyword evidence="5 10" id="KW-0762">Sugar transport</keyword>
<feature type="transmembrane region" description="Helical" evidence="10">
    <location>
        <begin position="109"/>
        <end position="131"/>
    </location>
</feature>
<dbReference type="GO" id="GO:0005886">
    <property type="term" value="C:plasma membrane"/>
    <property type="evidence" value="ECO:0007669"/>
    <property type="project" value="UniProtKB-SubCell"/>
</dbReference>
<dbReference type="Proteomes" id="UP000824890">
    <property type="component" value="Unassembled WGS sequence"/>
</dbReference>
<accession>A0A816HW03</accession>
<evidence type="ECO:0000256" key="8">
    <source>
        <dbReference type="ARBA" id="ARBA00022989"/>
    </source>
</evidence>
<keyword evidence="13" id="KW-1185">Reference proteome</keyword>
<dbReference type="PANTHER" id="PTHR10791">
    <property type="entry name" value="RAG1-ACTIVATING PROTEIN 1"/>
    <property type="match status" value="1"/>
</dbReference>
<keyword evidence="6 10" id="KW-0812">Transmembrane</keyword>
<evidence type="ECO:0000256" key="3">
    <source>
        <dbReference type="ARBA" id="ARBA00022448"/>
    </source>
</evidence>
<reference evidence="12 13" key="2">
    <citation type="submission" date="2021-05" db="EMBL/GenBank/DDBJ databases">
        <title>Genome Assembly of Synthetic Allotetraploid Brassica napus Reveals Homoeologous Exchanges between Subgenomes.</title>
        <authorList>
            <person name="Davis J.T."/>
        </authorList>
    </citation>
    <scope>NUCLEOTIDE SEQUENCE [LARGE SCALE GENOMIC DNA]</scope>
    <source>
        <strain evidence="13">cv. Da-Ae</strain>
        <tissue evidence="12">Seedling</tissue>
    </source>
</reference>
<dbReference type="Pfam" id="PF03083">
    <property type="entry name" value="MtN3_slv"/>
    <property type="match status" value="2"/>
</dbReference>
<evidence type="ECO:0000313" key="12">
    <source>
        <dbReference type="EMBL" id="KAH0888141.1"/>
    </source>
</evidence>
<comment type="similarity">
    <text evidence="2 10">Belongs to the SWEET sugar transporter family.</text>
</comment>
<evidence type="ECO:0000313" key="11">
    <source>
        <dbReference type="EMBL" id="CAF1697279.1"/>
    </source>
</evidence>
<dbReference type="AlphaFoldDB" id="A0A816HW03"/>
<keyword evidence="8 10" id="KW-1133">Transmembrane helix</keyword>
<evidence type="ECO:0000256" key="10">
    <source>
        <dbReference type="RuleBase" id="RU910715"/>
    </source>
</evidence>
<comment type="subcellular location">
    <subcellularLocation>
        <location evidence="1">Cell membrane</location>
        <topology evidence="1">Multi-pass membrane protein</topology>
    </subcellularLocation>
</comment>
<protein>
    <recommendedName>
        <fullName evidence="10">Bidirectional sugar transporter SWEET</fullName>
    </recommendedName>
</protein>
<dbReference type="Gene3D" id="1.20.1280.290">
    <property type="match status" value="2"/>
</dbReference>
<feature type="transmembrane region" description="Helical" evidence="10">
    <location>
        <begin position="137"/>
        <end position="158"/>
    </location>
</feature>
<sequence>MLWLYYALIKQDAFLLITINSFGCIVETIYIALFFAYATRGKRIAAMKLFFTINVAFFSLILMVTHFAVKSPSLQVSIIGWICVAISVSVFAAPLMIVARVIKTKSVEFMPFTLSLFLTISAVMWFAYGAFLHDICIAIPNVVGFILGMLQMVLYGVYRNSGVKIDAEKKINSLDQQLKTIVVISQLGVSEVHPVDITVDPLSDAVHHEDPSKQEEPSIEDGKCHMKTYRLEYV</sequence>
<dbReference type="InterPro" id="IPR047664">
    <property type="entry name" value="SWEET"/>
</dbReference>
<feature type="transmembrane region" description="Helical" evidence="10">
    <location>
        <begin position="13"/>
        <end position="37"/>
    </location>
</feature>
<dbReference type="InterPro" id="IPR004316">
    <property type="entry name" value="SWEET_rpt"/>
</dbReference>
<keyword evidence="7" id="KW-0677">Repeat</keyword>
<comment type="function">
    <text evidence="10">Mediates both low-affinity uptake and efflux of sugar across the membrane.</text>
</comment>
<evidence type="ECO:0000256" key="7">
    <source>
        <dbReference type="ARBA" id="ARBA00022737"/>
    </source>
</evidence>
<evidence type="ECO:0000256" key="2">
    <source>
        <dbReference type="ARBA" id="ARBA00007809"/>
    </source>
</evidence>
<evidence type="ECO:0000256" key="1">
    <source>
        <dbReference type="ARBA" id="ARBA00004651"/>
    </source>
</evidence>
<dbReference type="FunFam" id="1.20.1280.290:FF:000003">
    <property type="entry name" value="Bidirectional sugar transporter SWEET"/>
    <property type="match status" value="1"/>
</dbReference>
<keyword evidence="3 10" id="KW-0813">Transport</keyword>